<sequence length="268" mass="30467">MNDEEAALLMAALAAVESDIEAEEPPFLDKVEPFPDKVEPIHVPFPVDRHAFRDDDATFYSNLELLFPPAPQWELRLTTTFLPRYWKNGRKNLQCFPFCPEYHDFYDMKMQNKKHASVGVCRTPVHCTVLAPPTSPLVVLARFEQISPGRPAAVPPTFAHADAFALFQNDCFQATEVEAKRECVHGNLLASTWMFLPDVWKVQPLLRKKRKATRSGPAQTFPFYFRVYVYARDGLGGYRCYATGQSPAFELFSTRTVDRLKKTTGAKA</sequence>
<dbReference type="STRING" id="1202772.A0A1V9YML2"/>
<organism evidence="1 2">
    <name type="scientific">Achlya hypogyna</name>
    <name type="common">Oomycete</name>
    <name type="synonym">Protoachlya hypogyna</name>
    <dbReference type="NCBI Taxonomy" id="1202772"/>
    <lineage>
        <taxon>Eukaryota</taxon>
        <taxon>Sar</taxon>
        <taxon>Stramenopiles</taxon>
        <taxon>Oomycota</taxon>
        <taxon>Saprolegniomycetes</taxon>
        <taxon>Saprolegniales</taxon>
        <taxon>Achlyaceae</taxon>
        <taxon>Achlya</taxon>
    </lineage>
</organism>
<dbReference type="OrthoDB" id="158009at2759"/>
<evidence type="ECO:0000313" key="1">
    <source>
        <dbReference type="EMBL" id="OQR86960.1"/>
    </source>
</evidence>
<keyword evidence="2" id="KW-1185">Reference proteome</keyword>
<accession>A0A1V9YML2</accession>
<proteinExistence type="predicted"/>
<dbReference type="Proteomes" id="UP000243579">
    <property type="component" value="Unassembled WGS sequence"/>
</dbReference>
<comment type="caution">
    <text evidence="1">The sequence shown here is derived from an EMBL/GenBank/DDBJ whole genome shotgun (WGS) entry which is preliminary data.</text>
</comment>
<dbReference type="EMBL" id="JNBR01001472">
    <property type="protein sequence ID" value="OQR86960.1"/>
    <property type="molecule type" value="Genomic_DNA"/>
</dbReference>
<name>A0A1V9YML2_ACHHY</name>
<evidence type="ECO:0000313" key="2">
    <source>
        <dbReference type="Proteomes" id="UP000243579"/>
    </source>
</evidence>
<protein>
    <submittedName>
        <fullName evidence="1">Uncharacterized protein</fullName>
    </submittedName>
</protein>
<reference evidence="1 2" key="1">
    <citation type="journal article" date="2014" name="Genome Biol. Evol.">
        <title>The secreted proteins of Achlya hypogyna and Thraustotheca clavata identify the ancestral oomycete secretome and reveal gene acquisitions by horizontal gene transfer.</title>
        <authorList>
            <person name="Misner I."/>
            <person name="Blouin N."/>
            <person name="Leonard G."/>
            <person name="Richards T.A."/>
            <person name="Lane C.E."/>
        </authorList>
    </citation>
    <scope>NUCLEOTIDE SEQUENCE [LARGE SCALE GENOMIC DNA]</scope>
    <source>
        <strain evidence="1 2">ATCC 48635</strain>
    </source>
</reference>
<dbReference type="AlphaFoldDB" id="A0A1V9YML2"/>
<gene>
    <name evidence="1" type="ORF">ACHHYP_09684</name>
</gene>